<reference evidence="8" key="1">
    <citation type="submission" date="2016-10" db="EMBL/GenBank/DDBJ databases">
        <authorList>
            <person name="Varghese N."/>
            <person name="Submissions S."/>
        </authorList>
    </citation>
    <scope>NUCLEOTIDE SEQUENCE [LARGE SCALE GENOMIC DNA]</scope>
    <source>
        <strain evidence="8">LMG 24000</strain>
    </source>
</reference>
<name>A0A1H4HQD8_9BURK</name>
<keyword evidence="2 5" id="KW-0288">FMN</keyword>
<keyword evidence="5" id="KW-0520">NAD</keyword>
<evidence type="ECO:0000256" key="3">
    <source>
        <dbReference type="ARBA" id="ARBA00022857"/>
    </source>
</evidence>
<sequence length="194" mass="21208">MTLSNEALDQLFRTARTHNRWLPKPVDDTLLRQLIELTQLGPTSANSSPGRFVFVKTPEGKEKLRPALAPGNLDKTMAAPVTVIAAMDTAFYEHLPRLFPQVDARSWFVGNETLIADTAFRNATLQGGYLIMAARALGLDAGPMSGFDQKTVDAAFFAGTTVKSNFLINLGYGDATKLHARNPRLTFDEAAKIV</sequence>
<dbReference type="NCBIfam" id="NF003768">
    <property type="entry name" value="PRK05365.1"/>
    <property type="match status" value="1"/>
</dbReference>
<dbReference type="RefSeq" id="WP_090537844.1">
    <property type="nucleotide sequence ID" value="NZ_FNRQ01000012.1"/>
</dbReference>
<comment type="similarity">
    <text evidence="5">Belongs to the nitroreductase family. HadB/RutE subfamily.</text>
</comment>
<dbReference type="GO" id="GO:0016491">
    <property type="term" value="F:oxidoreductase activity"/>
    <property type="evidence" value="ECO:0007669"/>
    <property type="project" value="UniProtKB-UniRule"/>
</dbReference>
<evidence type="ECO:0000313" key="8">
    <source>
        <dbReference type="Proteomes" id="UP000198638"/>
    </source>
</evidence>
<keyword evidence="8" id="KW-1185">Reference proteome</keyword>
<dbReference type="Gene3D" id="3.40.109.10">
    <property type="entry name" value="NADH Oxidase"/>
    <property type="match status" value="1"/>
</dbReference>
<evidence type="ECO:0000256" key="4">
    <source>
        <dbReference type="ARBA" id="ARBA00023002"/>
    </source>
</evidence>
<protein>
    <recommendedName>
        <fullName evidence="5">Putative NADH dehydrogenase/NAD(P)H nitroreductase SAMN05192564_11291</fullName>
        <ecNumber evidence="5">1.-.-.-</ecNumber>
    </recommendedName>
</protein>
<dbReference type="Proteomes" id="UP000198638">
    <property type="component" value="Unassembled WGS sequence"/>
</dbReference>
<organism evidence="7 8">
    <name type="scientific">Paraburkholderia sartisoli</name>
    <dbReference type="NCBI Taxonomy" id="83784"/>
    <lineage>
        <taxon>Bacteria</taxon>
        <taxon>Pseudomonadati</taxon>
        <taxon>Pseudomonadota</taxon>
        <taxon>Betaproteobacteria</taxon>
        <taxon>Burkholderiales</taxon>
        <taxon>Burkholderiaceae</taxon>
        <taxon>Paraburkholderia</taxon>
    </lineage>
</organism>
<evidence type="ECO:0000256" key="5">
    <source>
        <dbReference type="HAMAP-Rule" id="MF_01204"/>
    </source>
</evidence>
<proteinExistence type="inferred from homology"/>
<dbReference type="EMBL" id="FNRQ01000012">
    <property type="protein sequence ID" value="SEB23881.1"/>
    <property type="molecule type" value="Genomic_DNA"/>
</dbReference>
<dbReference type="STRING" id="83784.SAMN05192564_11291"/>
<dbReference type="PANTHER" id="PTHR43543:SF1">
    <property type="entry name" value="MALONIC SEMIALDEHYDE REDUCTASE RUTE-RELATED"/>
    <property type="match status" value="1"/>
</dbReference>
<evidence type="ECO:0000256" key="1">
    <source>
        <dbReference type="ARBA" id="ARBA00022630"/>
    </source>
</evidence>
<dbReference type="InterPro" id="IPR050461">
    <property type="entry name" value="Nitroreductase_HadB/RutE"/>
</dbReference>
<dbReference type="InterPro" id="IPR000415">
    <property type="entry name" value="Nitroreductase-like"/>
</dbReference>
<dbReference type="AlphaFoldDB" id="A0A1H4HQD8"/>
<dbReference type="CDD" id="cd02148">
    <property type="entry name" value="RutE-like"/>
    <property type="match status" value="1"/>
</dbReference>
<feature type="domain" description="Nitroreductase" evidence="6">
    <location>
        <begin position="16"/>
        <end position="156"/>
    </location>
</feature>
<dbReference type="SUPFAM" id="SSF55469">
    <property type="entry name" value="FMN-dependent nitroreductase-like"/>
    <property type="match status" value="1"/>
</dbReference>
<comment type="cofactor">
    <cofactor evidence="5">
        <name>FMN</name>
        <dbReference type="ChEBI" id="CHEBI:58210"/>
    </cofactor>
</comment>
<accession>A0A1H4HQD8</accession>
<keyword evidence="4 5" id="KW-0560">Oxidoreductase</keyword>
<dbReference type="EC" id="1.-.-.-" evidence="5"/>
<keyword evidence="1 5" id="KW-0285">Flavoprotein</keyword>
<evidence type="ECO:0000313" key="7">
    <source>
        <dbReference type="EMBL" id="SEB23881.1"/>
    </source>
</evidence>
<dbReference type="InterPro" id="IPR023936">
    <property type="entry name" value="RutE-like"/>
</dbReference>
<gene>
    <name evidence="7" type="ORF">SAMN05192564_11291</name>
</gene>
<evidence type="ECO:0000259" key="6">
    <source>
        <dbReference type="Pfam" id="PF00881"/>
    </source>
</evidence>
<keyword evidence="3 5" id="KW-0521">NADP</keyword>
<dbReference type="OrthoDB" id="9784375at2"/>
<dbReference type="PANTHER" id="PTHR43543">
    <property type="entry name" value="MALONIC SEMIALDEHYDE REDUCTASE RUTE-RELATED"/>
    <property type="match status" value="1"/>
</dbReference>
<dbReference type="InterPro" id="IPR029479">
    <property type="entry name" value="Nitroreductase"/>
</dbReference>
<evidence type="ECO:0000256" key="2">
    <source>
        <dbReference type="ARBA" id="ARBA00022643"/>
    </source>
</evidence>
<dbReference type="Pfam" id="PF00881">
    <property type="entry name" value="Nitroreductase"/>
    <property type="match status" value="1"/>
</dbReference>
<dbReference type="HAMAP" id="MF_01204">
    <property type="entry name" value="Oxidoreductase_RutE_HadB"/>
    <property type="match status" value="1"/>
</dbReference>